<dbReference type="InterPro" id="IPR003018">
    <property type="entry name" value="GAF"/>
</dbReference>
<feature type="coiled-coil region" evidence="4">
    <location>
        <begin position="703"/>
        <end position="730"/>
    </location>
</feature>
<comment type="similarity">
    <text evidence="2">Belongs to the methyl-accepting chemotaxis (MCP) protein family.</text>
</comment>
<proteinExistence type="inferred from homology"/>
<dbReference type="Pfam" id="PF00672">
    <property type="entry name" value="HAMP"/>
    <property type="match status" value="1"/>
</dbReference>
<dbReference type="PANTHER" id="PTHR32089">
    <property type="entry name" value="METHYL-ACCEPTING CHEMOTAXIS PROTEIN MCPB"/>
    <property type="match status" value="1"/>
</dbReference>
<keyword evidence="10" id="KW-1185">Reference proteome</keyword>
<evidence type="ECO:0000256" key="5">
    <source>
        <dbReference type="SAM" id="MobiDB-lite"/>
    </source>
</evidence>
<dbReference type="Proteomes" id="UP001196661">
    <property type="component" value="Unassembled WGS sequence"/>
</dbReference>
<dbReference type="InterPro" id="IPR003660">
    <property type="entry name" value="HAMP_dom"/>
</dbReference>
<evidence type="ECO:0000259" key="8">
    <source>
        <dbReference type="PROSITE" id="PS50885"/>
    </source>
</evidence>
<dbReference type="SMART" id="SM00304">
    <property type="entry name" value="HAMP"/>
    <property type="match status" value="2"/>
</dbReference>
<keyword evidence="1 3" id="KW-0807">Transducer</keyword>
<dbReference type="SUPFAM" id="SSF58104">
    <property type="entry name" value="Methyl-accepting chemotaxis protein (MCP) signaling domain"/>
    <property type="match status" value="1"/>
</dbReference>
<keyword evidence="4" id="KW-0175">Coiled coil</keyword>
<dbReference type="InterPro" id="IPR004089">
    <property type="entry name" value="MCPsignal_dom"/>
</dbReference>
<dbReference type="CDD" id="cd06225">
    <property type="entry name" value="HAMP"/>
    <property type="match status" value="1"/>
</dbReference>
<feature type="compositionally biased region" description="Low complexity" evidence="5">
    <location>
        <begin position="35"/>
        <end position="55"/>
    </location>
</feature>
<feature type="domain" description="Methyl-accepting transducer" evidence="7">
    <location>
        <begin position="785"/>
        <end position="1021"/>
    </location>
</feature>
<evidence type="ECO:0000259" key="6">
    <source>
        <dbReference type="PROSITE" id="PS50046"/>
    </source>
</evidence>
<feature type="region of interest" description="Disordered" evidence="5">
    <location>
        <begin position="1"/>
        <end position="62"/>
    </location>
</feature>
<feature type="domain" description="Phytochrome chromophore attachment site" evidence="6">
    <location>
        <begin position="559"/>
        <end position="696"/>
    </location>
</feature>
<dbReference type="PROSITE" id="PS50111">
    <property type="entry name" value="CHEMOTAXIS_TRANSDUC_2"/>
    <property type="match status" value="1"/>
</dbReference>
<name>A0ABS5Y246_9CYAN</name>
<dbReference type="PROSITE" id="PS50046">
    <property type="entry name" value="PHYTOCHROME_2"/>
    <property type="match status" value="1"/>
</dbReference>
<dbReference type="EMBL" id="JADOER010000004">
    <property type="protein sequence ID" value="MBT9311900.1"/>
    <property type="molecule type" value="Genomic_DNA"/>
</dbReference>
<dbReference type="Pfam" id="PF00015">
    <property type="entry name" value="MCPsignal"/>
    <property type="match status" value="1"/>
</dbReference>
<organism evidence="9 10">
    <name type="scientific">Leptothoe kymatousa TAU-MAC 1615</name>
    <dbReference type="NCBI Taxonomy" id="2364775"/>
    <lineage>
        <taxon>Bacteria</taxon>
        <taxon>Bacillati</taxon>
        <taxon>Cyanobacteriota</taxon>
        <taxon>Cyanophyceae</taxon>
        <taxon>Nodosilineales</taxon>
        <taxon>Cymatolegaceae</taxon>
        <taxon>Leptothoe</taxon>
        <taxon>Leptothoe kymatousa</taxon>
    </lineage>
</organism>
<evidence type="ECO:0000256" key="2">
    <source>
        <dbReference type="ARBA" id="ARBA00029447"/>
    </source>
</evidence>
<dbReference type="SUPFAM" id="SSF158472">
    <property type="entry name" value="HAMP domain-like"/>
    <property type="match status" value="1"/>
</dbReference>
<feature type="domain" description="HAMP" evidence="8">
    <location>
        <begin position="476"/>
        <end position="528"/>
    </location>
</feature>
<dbReference type="Gene3D" id="3.30.450.40">
    <property type="match status" value="1"/>
</dbReference>
<dbReference type="RefSeq" id="WP_215617755.1">
    <property type="nucleotide sequence ID" value="NZ_JADOER010000004.1"/>
</dbReference>
<dbReference type="CDD" id="cd11386">
    <property type="entry name" value="MCP_signal"/>
    <property type="match status" value="1"/>
</dbReference>
<dbReference type="Gene3D" id="1.10.287.950">
    <property type="entry name" value="Methyl-accepting chemotaxis protein"/>
    <property type="match status" value="1"/>
</dbReference>
<sequence>MAMDVGANSNAEPNPEVDALGNKSEQVKNTENDQSLDASVVASVDSSPSSDYAGSGKSEQKPDVLSLAAQLEELASTATPNQPAVTEPASQTPVAANQKSDVMSYRGVSYTKGKKRYAPENLAVSRSRLLQWFYDLPVSSKQLIGLISSEVISVIGLVGVGSLLIISGARQQLLDQSEAELTVADIQYNIKVNQMGFGFRGQSENTSIIELAEKSAQKDADISASERSLVSDILQGEVDARNIEYATLVDVDGNIIANAQNNRIGEEFSDPYGLVSRVASNNQQIKTNGLVSRSELQRQGVELATDGDNALIRYVATPVFSRNQANKLVGVLIAGDLVNGKNSIVEGGVTSFGSGYNAIYLKDDDGNFQLASAAALADGAQEADLSREIYNESLLARASQSPGDVVSQRFVASGDGSYAMAAKALEDLNGESIGFLVRGTAEAKLQNLINRSLKIQFLIALLAIVADIFLAQLLGRSIASPLRRLQQVTESFARGDRQAKADVFARDEVGQLAAAFNDLTSTVVRSEGTLIDQASVQAQAAQRANQLATLTSDLRKNMDSEQMFNLAVNEVRKALETDRVLVYRFNPQDWSGEITSESIAMGWPTALGATIADPCFAENYVERYRQGRVQATANIFEAGLTECHLGQLKPFDVKANLVAPILDSGELFGLLVAHQCSEPRDWSELDVSFFKQAALQVGLAFEQINLFNQKQKAQLEAEALSEERRQRQETLQMELLGLLDDVEGAARGDLTVRADVSAGEIGTVADFFNAIIESLRQIVTQVKTSAVQVNTSLGANEIAMQALADDALQQSERTTQTLNSVENMTMAITQAADRAQQAAVVAREASQTAADGGEAMDLTVQNILELRATVGETAKKVKRLGESSQQISKVVSLINQIATQTNLLAINAGIEAARAGEEGQGFAAVAEEVGELAARSAAATQDIERIVDSIQRETADVVSAIESSTSQVVEGTRRVDDAKQSLSRMLEVSQQIDVLVQTISAATVSQVETAANVSTLMQEISSVSERTSTSSRVVSEALQQTVSVAKELELSMAAFKVDE</sequence>
<dbReference type="Pfam" id="PF01590">
    <property type="entry name" value="GAF"/>
    <property type="match status" value="1"/>
</dbReference>
<dbReference type="SMART" id="SM00283">
    <property type="entry name" value="MA"/>
    <property type="match status" value="1"/>
</dbReference>
<dbReference type="PROSITE" id="PS50885">
    <property type="entry name" value="HAMP"/>
    <property type="match status" value="2"/>
</dbReference>
<feature type="region of interest" description="Disordered" evidence="5">
    <location>
        <begin position="77"/>
        <end position="98"/>
    </location>
</feature>
<dbReference type="SMART" id="SM00065">
    <property type="entry name" value="GAF"/>
    <property type="match status" value="1"/>
</dbReference>
<feature type="compositionally biased region" description="Polar residues" evidence="5">
    <location>
        <begin position="80"/>
        <end position="98"/>
    </location>
</feature>
<dbReference type="PANTHER" id="PTHR32089:SF114">
    <property type="entry name" value="METHYL-ACCEPTING CHEMOTAXIS PROTEIN MCPB"/>
    <property type="match status" value="1"/>
</dbReference>
<gene>
    <name evidence="9" type="ORF">IXB28_06755</name>
</gene>
<evidence type="ECO:0000313" key="10">
    <source>
        <dbReference type="Proteomes" id="UP001196661"/>
    </source>
</evidence>
<evidence type="ECO:0000313" key="9">
    <source>
        <dbReference type="EMBL" id="MBT9311900.1"/>
    </source>
</evidence>
<dbReference type="SUPFAM" id="SSF55781">
    <property type="entry name" value="GAF domain-like"/>
    <property type="match status" value="1"/>
</dbReference>
<evidence type="ECO:0000259" key="7">
    <source>
        <dbReference type="PROSITE" id="PS50111"/>
    </source>
</evidence>
<reference evidence="9 10" key="1">
    <citation type="journal article" date="2021" name="Mar. Drugs">
        <title>Genome Reduction and Secondary Metabolism of the Marine Sponge-Associated Cyanobacterium Leptothoe.</title>
        <authorList>
            <person name="Konstantinou D."/>
            <person name="Popin R.V."/>
            <person name="Fewer D.P."/>
            <person name="Sivonen K."/>
            <person name="Gkelis S."/>
        </authorList>
    </citation>
    <scope>NUCLEOTIDE SEQUENCE [LARGE SCALE GENOMIC DNA]</scope>
    <source>
        <strain evidence="9 10">TAU-MAC 1615</strain>
    </source>
</reference>
<dbReference type="InterPro" id="IPR029016">
    <property type="entry name" value="GAF-like_dom_sf"/>
</dbReference>
<accession>A0ABS5Y246</accession>
<protein>
    <submittedName>
        <fullName evidence="9">GAF domain-containing protein</fullName>
    </submittedName>
</protein>
<evidence type="ECO:0000256" key="3">
    <source>
        <dbReference type="PROSITE-ProRule" id="PRU00284"/>
    </source>
</evidence>
<comment type="caution">
    <text evidence="9">The sequence shown here is derived from an EMBL/GenBank/DDBJ whole genome shotgun (WGS) entry which is preliminary data.</text>
</comment>
<evidence type="ECO:0000256" key="1">
    <source>
        <dbReference type="ARBA" id="ARBA00023224"/>
    </source>
</evidence>
<dbReference type="InterPro" id="IPR016132">
    <property type="entry name" value="Phyto_chromo_attachment"/>
</dbReference>
<feature type="domain" description="HAMP" evidence="8">
    <location>
        <begin position="729"/>
        <end position="780"/>
    </location>
</feature>
<dbReference type="Gene3D" id="6.10.340.10">
    <property type="match status" value="1"/>
</dbReference>
<evidence type="ECO:0000256" key="4">
    <source>
        <dbReference type="SAM" id="Coils"/>
    </source>
</evidence>